<name>A0AAD7NNW1_9AGAR</name>
<keyword evidence="7" id="KW-1185">Reference proteome</keyword>
<keyword evidence="1" id="KW-0723">Serine/threonine-protein kinase</keyword>
<dbReference type="GO" id="GO:0004674">
    <property type="term" value="F:protein serine/threonine kinase activity"/>
    <property type="evidence" value="ECO:0007669"/>
    <property type="project" value="UniProtKB-KW"/>
</dbReference>
<evidence type="ECO:0000256" key="4">
    <source>
        <dbReference type="SAM" id="MobiDB-lite"/>
    </source>
</evidence>
<evidence type="ECO:0000256" key="3">
    <source>
        <dbReference type="ARBA" id="ARBA00022777"/>
    </source>
</evidence>
<dbReference type="Pfam" id="PF02816">
    <property type="entry name" value="Alpha_kinase"/>
    <property type="match status" value="1"/>
</dbReference>
<evidence type="ECO:0000259" key="5">
    <source>
        <dbReference type="PROSITE" id="PS51158"/>
    </source>
</evidence>
<reference evidence="6" key="1">
    <citation type="submission" date="2023-03" db="EMBL/GenBank/DDBJ databases">
        <title>Massive genome expansion in bonnet fungi (Mycena s.s.) driven by repeated elements and novel gene families across ecological guilds.</title>
        <authorList>
            <consortium name="Lawrence Berkeley National Laboratory"/>
            <person name="Harder C.B."/>
            <person name="Miyauchi S."/>
            <person name="Viragh M."/>
            <person name="Kuo A."/>
            <person name="Thoen E."/>
            <person name="Andreopoulos B."/>
            <person name="Lu D."/>
            <person name="Skrede I."/>
            <person name="Drula E."/>
            <person name="Henrissat B."/>
            <person name="Morin E."/>
            <person name="Kohler A."/>
            <person name="Barry K."/>
            <person name="LaButti K."/>
            <person name="Morin E."/>
            <person name="Salamov A."/>
            <person name="Lipzen A."/>
            <person name="Mereny Z."/>
            <person name="Hegedus B."/>
            <person name="Baldrian P."/>
            <person name="Stursova M."/>
            <person name="Weitz H."/>
            <person name="Taylor A."/>
            <person name="Grigoriev I.V."/>
            <person name="Nagy L.G."/>
            <person name="Martin F."/>
            <person name="Kauserud H."/>
        </authorList>
    </citation>
    <scope>NUCLEOTIDE SEQUENCE</scope>
    <source>
        <strain evidence="6">CBHHK182m</strain>
    </source>
</reference>
<sequence>MSTPAPPGFPVPNPITQCINEKPRRWLWSHLSCKDGTGSLPALHFLGLVGSEHSAIWSRCEIKDALLAGWNVTWTKTKTYPIAKEKADWRFHGNQNIITDSEHMAVLDFYQAHKNSGAQDAYFTKLPKHAAAMKGRVLALELWIDTPAEDTSPAPGSSVKKRKGSIPPKENDDPAKCPRVTGVGSTFQRRIPGPDPAKSTEISLTFATISLTGRLLMLPIKTALIGDEVAFSGKMKHCYKLSIGTDQYVAKRFFEIGNGKDEVTMIENTSQLELESVRCEQARWFLGQFRSAADDLNLVVTKNFDITQCRIAQEIISEDGSPSPASGVVKEVFEAASTALRRVVWLLEPLRNPSVTHYSGTMDHPAGEGQLAHTLSSFVHYCYQYSEGNIVFADVQGSAGRLTTKLGIIIFDMMTHTPEGESGVGDHGVKGIEKWRDHHDCNIFCKGLDLAVGDEDEEGD</sequence>
<evidence type="ECO:0000313" key="7">
    <source>
        <dbReference type="Proteomes" id="UP001215598"/>
    </source>
</evidence>
<dbReference type="InterPro" id="IPR004166">
    <property type="entry name" value="a-kinase_dom"/>
</dbReference>
<proteinExistence type="predicted"/>
<dbReference type="CDD" id="cd04515">
    <property type="entry name" value="Alpha_kinase"/>
    <property type="match status" value="1"/>
</dbReference>
<comment type="caution">
    <text evidence="6">The sequence shown here is derived from an EMBL/GenBank/DDBJ whole genome shotgun (WGS) entry which is preliminary data.</text>
</comment>
<accession>A0AAD7NNW1</accession>
<dbReference type="PROSITE" id="PS51158">
    <property type="entry name" value="ALPHA_KINASE"/>
    <property type="match status" value="1"/>
</dbReference>
<evidence type="ECO:0000256" key="2">
    <source>
        <dbReference type="ARBA" id="ARBA00022679"/>
    </source>
</evidence>
<dbReference type="InterPro" id="IPR011009">
    <property type="entry name" value="Kinase-like_dom_sf"/>
</dbReference>
<dbReference type="AlphaFoldDB" id="A0AAD7NNW1"/>
<keyword evidence="2" id="KW-0808">Transferase</keyword>
<protein>
    <submittedName>
        <fullName evidence="6">Kinase-like domain-containing protein</fullName>
    </submittedName>
</protein>
<evidence type="ECO:0000256" key="1">
    <source>
        <dbReference type="ARBA" id="ARBA00022527"/>
    </source>
</evidence>
<dbReference type="EMBL" id="JARKIB010000018">
    <property type="protein sequence ID" value="KAJ7769522.1"/>
    <property type="molecule type" value="Genomic_DNA"/>
</dbReference>
<feature type="region of interest" description="Disordered" evidence="4">
    <location>
        <begin position="149"/>
        <end position="196"/>
    </location>
</feature>
<keyword evidence="3 6" id="KW-0418">Kinase</keyword>
<gene>
    <name evidence="6" type="ORF">B0H16DRAFT_1452703</name>
</gene>
<feature type="domain" description="Alpha-type protein kinase" evidence="5">
    <location>
        <begin position="198"/>
        <end position="453"/>
    </location>
</feature>
<dbReference type="Gene3D" id="3.20.200.10">
    <property type="entry name" value="MHCK/EF2 kinase"/>
    <property type="match status" value="1"/>
</dbReference>
<dbReference type="GO" id="GO:0005524">
    <property type="term" value="F:ATP binding"/>
    <property type="evidence" value="ECO:0007669"/>
    <property type="project" value="InterPro"/>
</dbReference>
<organism evidence="6 7">
    <name type="scientific">Mycena metata</name>
    <dbReference type="NCBI Taxonomy" id="1033252"/>
    <lineage>
        <taxon>Eukaryota</taxon>
        <taxon>Fungi</taxon>
        <taxon>Dikarya</taxon>
        <taxon>Basidiomycota</taxon>
        <taxon>Agaricomycotina</taxon>
        <taxon>Agaricomycetes</taxon>
        <taxon>Agaricomycetidae</taxon>
        <taxon>Agaricales</taxon>
        <taxon>Marasmiineae</taxon>
        <taxon>Mycenaceae</taxon>
        <taxon>Mycena</taxon>
    </lineage>
</organism>
<evidence type="ECO:0000313" key="6">
    <source>
        <dbReference type="EMBL" id="KAJ7769522.1"/>
    </source>
</evidence>
<dbReference type="Proteomes" id="UP001215598">
    <property type="component" value="Unassembled WGS sequence"/>
</dbReference>
<dbReference type="SUPFAM" id="SSF56112">
    <property type="entry name" value="Protein kinase-like (PK-like)"/>
    <property type="match status" value="1"/>
</dbReference>